<protein>
    <submittedName>
        <fullName evidence="2">Uncharacterized protein</fullName>
    </submittedName>
</protein>
<keyword evidence="3" id="KW-1185">Reference proteome</keyword>
<comment type="caution">
    <text evidence="2">The sequence shown here is derived from an EMBL/GenBank/DDBJ whole genome shotgun (WGS) entry which is preliminary data.</text>
</comment>
<evidence type="ECO:0000313" key="2">
    <source>
        <dbReference type="EMBL" id="MPD03083.1"/>
    </source>
</evidence>
<dbReference type="EMBL" id="VSRR010134548">
    <property type="protein sequence ID" value="MPD03083.1"/>
    <property type="molecule type" value="Genomic_DNA"/>
</dbReference>
<dbReference type="AlphaFoldDB" id="A0A5B7K3K7"/>
<evidence type="ECO:0000313" key="3">
    <source>
        <dbReference type="Proteomes" id="UP000324222"/>
    </source>
</evidence>
<dbReference type="Proteomes" id="UP000324222">
    <property type="component" value="Unassembled WGS sequence"/>
</dbReference>
<feature type="region of interest" description="Disordered" evidence="1">
    <location>
        <begin position="1"/>
        <end position="34"/>
    </location>
</feature>
<reference evidence="2 3" key="1">
    <citation type="submission" date="2019-05" db="EMBL/GenBank/DDBJ databases">
        <title>Another draft genome of Portunus trituberculatus and its Hox gene families provides insights of decapod evolution.</title>
        <authorList>
            <person name="Jeong J.-H."/>
            <person name="Song I."/>
            <person name="Kim S."/>
            <person name="Choi T."/>
            <person name="Kim D."/>
            <person name="Ryu S."/>
            <person name="Kim W."/>
        </authorList>
    </citation>
    <scope>NUCLEOTIDE SEQUENCE [LARGE SCALE GENOMIC DNA]</scope>
    <source>
        <tissue evidence="2">Muscle</tissue>
    </source>
</reference>
<proteinExistence type="predicted"/>
<organism evidence="2 3">
    <name type="scientific">Portunus trituberculatus</name>
    <name type="common">Swimming crab</name>
    <name type="synonym">Neptunus trituberculatus</name>
    <dbReference type="NCBI Taxonomy" id="210409"/>
    <lineage>
        <taxon>Eukaryota</taxon>
        <taxon>Metazoa</taxon>
        <taxon>Ecdysozoa</taxon>
        <taxon>Arthropoda</taxon>
        <taxon>Crustacea</taxon>
        <taxon>Multicrustacea</taxon>
        <taxon>Malacostraca</taxon>
        <taxon>Eumalacostraca</taxon>
        <taxon>Eucarida</taxon>
        <taxon>Decapoda</taxon>
        <taxon>Pleocyemata</taxon>
        <taxon>Brachyura</taxon>
        <taxon>Eubrachyura</taxon>
        <taxon>Portunoidea</taxon>
        <taxon>Portunidae</taxon>
        <taxon>Portuninae</taxon>
        <taxon>Portunus</taxon>
    </lineage>
</organism>
<evidence type="ECO:0000256" key="1">
    <source>
        <dbReference type="SAM" id="MobiDB-lite"/>
    </source>
</evidence>
<accession>A0A5B7K3K7</accession>
<gene>
    <name evidence="2" type="ORF">E2C01_098701</name>
</gene>
<sequence length="47" mass="5377">MRRKRQEFQRVPSTRSLPGGRIRSPGSAYSSENFHLGRVCKSDRVSV</sequence>
<name>A0A5B7K3K7_PORTR</name>